<dbReference type="InterPro" id="IPR002401">
    <property type="entry name" value="Cyt_P450_E_grp-I"/>
</dbReference>
<keyword evidence="6" id="KW-0560">Oxidoreductase</keyword>
<keyword evidence="9" id="KW-1185">Reference proteome</keyword>
<reference evidence="8 9" key="1">
    <citation type="submission" date="2023-01" db="EMBL/GenBank/DDBJ databases">
        <title>Analysis of 21 Apiospora genomes using comparative genomics revels a genus with tremendous synthesis potential of carbohydrate active enzymes and secondary metabolites.</title>
        <authorList>
            <person name="Sorensen T."/>
        </authorList>
    </citation>
    <scope>NUCLEOTIDE SEQUENCE [LARGE SCALE GENOMIC DNA]</scope>
    <source>
        <strain evidence="8 9">CBS 83171</strain>
    </source>
</reference>
<name>A0ABR1W1N1_9PEZI</name>
<keyword evidence="4 6" id="KW-0479">Metal-binding</keyword>
<evidence type="ECO:0000256" key="1">
    <source>
        <dbReference type="ARBA" id="ARBA00001971"/>
    </source>
</evidence>
<keyword evidence="6" id="KW-0503">Monooxygenase</keyword>
<accession>A0ABR1W1N1</accession>
<evidence type="ECO:0000256" key="3">
    <source>
        <dbReference type="ARBA" id="ARBA00022617"/>
    </source>
</evidence>
<dbReference type="PROSITE" id="PS00086">
    <property type="entry name" value="CYTOCHROME_P450"/>
    <property type="match status" value="1"/>
</dbReference>
<evidence type="ECO:0000313" key="8">
    <source>
        <dbReference type="EMBL" id="KAK8076972.1"/>
    </source>
</evidence>
<dbReference type="Gene3D" id="1.10.630.10">
    <property type="entry name" value="Cytochrome P450"/>
    <property type="match status" value="1"/>
</dbReference>
<protein>
    <submittedName>
        <fullName evidence="8">Cytochrome P450</fullName>
    </submittedName>
</protein>
<dbReference type="PROSITE" id="PS51257">
    <property type="entry name" value="PROKAR_LIPOPROTEIN"/>
    <property type="match status" value="1"/>
</dbReference>
<evidence type="ECO:0000313" key="9">
    <source>
        <dbReference type="Proteomes" id="UP001446871"/>
    </source>
</evidence>
<evidence type="ECO:0000256" key="2">
    <source>
        <dbReference type="ARBA" id="ARBA00010617"/>
    </source>
</evidence>
<sequence>MAQRILDAILPGSGLGSVVGLASCLVIAGVAAAAWRIAYSLYFHPLKGFPGPWYTACTSLPLGIAGLSPYEPAWISRLVEKYSKNGSPVRITPDLLLFPKARQLRDIYWDAACNTKGGIYHHNAIGPTSLFTTIGADDHRKLRKSLGGSFWSVGTLRKSWEGKIDELVVNWVANRKKPSESGQPMVLSNKTSEFAADVMTTVLFTKSWGFVQNDRDERGMLQAWRDGVGLFGLATRWRFMREVILSSKLKDYLLPKLSDDKGNGWLMGQGAREISNRHSSLQKSMENGGNAPPQFKDALQTAFDARVDEEPLNDIQKLAHTTLLIQAGADTTGTGLGLTLRLILKHPEVLAKVRKEIAAAEAKGALSNPVVQYEETKRHLPYISACIRESLRLEPPIPQLLSRLAPAEGKSIDGIPIPAGAEMLSYANVVHRDPDAFGPEPVGEFRPERWLQNEERSARMDANMFTFGMGPRVCLGKELALMEMHKLVPEVFRRFDIEVLEEGRYSACGGIAYLRPGLIARLNPRE</sequence>
<keyword evidence="3 6" id="KW-0349">Heme</keyword>
<comment type="caution">
    <text evidence="8">The sequence shown here is derived from an EMBL/GenBank/DDBJ whole genome shotgun (WGS) entry which is preliminary data.</text>
</comment>
<dbReference type="InterPro" id="IPR050121">
    <property type="entry name" value="Cytochrome_P450_monoxygenase"/>
</dbReference>
<dbReference type="PANTHER" id="PTHR24305">
    <property type="entry name" value="CYTOCHROME P450"/>
    <property type="match status" value="1"/>
</dbReference>
<dbReference type="PRINTS" id="PR00463">
    <property type="entry name" value="EP450I"/>
</dbReference>
<keyword evidence="5 6" id="KW-0408">Iron</keyword>
<comment type="similarity">
    <text evidence="2 6">Belongs to the cytochrome P450 family.</text>
</comment>
<dbReference type="SUPFAM" id="SSF48264">
    <property type="entry name" value="Cytochrome P450"/>
    <property type="match status" value="1"/>
</dbReference>
<evidence type="ECO:0000256" key="6">
    <source>
        <dbReference type="RuleBase" id="RU000461"/>
    </source>
</evidence>
<keyword evidence="7" id="KW-1133">Transmembrane helix</keyword>
<feature type="transmembrane region" description="Helical" evidence="7">
    <location>
        <begin position="12"/>
        <end position="35"/>
    </location>
</feature>
<dbReference type="PANTHER" id="PTHR24305:SF232">
    <property type="entry name" value="P450, PUTATIVE (EUROFUNG)-RELATED"/>
    <property type="match status" value="1"/>
</dbReference>
<dbReference type="PRINTS" id="PR00385">
    <property type="entry name" value="P450"/>
</dbReference>
<organism evidence="8 9">
    <name type="scientific">Apiospora saccharicola</name>
    <dbReference type="NCBI Taxonomy" id="335842"/>
    <lineage>
        <taxon>Eukaryota</taxon>
        <taxon>Fungi</taxon>
        <taxon>Dikarya</taxon>
        <taxon>Ascomycota</taxon>
        <taxon>Pezizomycotina</taxon>
        <taxon>Sordariomycetes</taxon>
        <taxon>Xylariomycetidae</taxon>
        <taxon>Amphisphaeriales</taxon>
        <taxon>Apiosporaceae</taxon>
        <taxon>Apiospora</taxon>
    </lineage>
</organism>
<evidence type="ECO:0000256" key="4">
    <source>
        <dbReference type="ARBA" id="ARBA00022723"/>
    </source>
</evidence>
<keyword evidence="7" id="KW-0812">Transmembrane</keyword>
<gene>
    <name evidence="8" type="ORF">PG996_003142</name>
</gene>
<dbReference type="Pfam" id="PF00067">
    <property type="entry name" value="p450"/>
    <property type="match status" value="1"/>
</dbReference>
<comment type="cofactor">
    <cofactor evidence="1">
        <name>heme</name>
        <dbReference type="ChEBI" id="CHEBI:30413"/>
    </cofactor>
</comment>
<dbReference type="Proteomes" id="UP001446871">
    <property type="component" value="Unassembled WGS sequence"/>
</dbReference>
<dbReference type="EMBL" id="JAQQWM010000002">
    <property type="protein sequence ID" value="KAK8076972.1"/>
    <property type="molecule type" value="Genomic_DNA"/>
</dbReference>
<dbReference type="InterPro" id="IPR001128">
    <property type="entry name" value="Cyt_P450"/>
</dbReference>
<evidence type="ECO:0000256" key="7">
    <source>
        <dbReference type="SAM" id="Phobius"/>
    </source>
</evidence>
<evidence type="ECO:0000256" key="5">
    <source>
        <dbReference type="ARBA" id="ARBA00023004"/>
    </source>
</evidence>
<keyword evidence="7" id="KW-0472">Membrane</keyword>
<dbReference type="InterPro" id="IPR017972">
    <property type="entry name" value="Cyt_P450_CS"/>
</dbReference>
<proteinExistence type="inferred from homology"/>
<dbReference type="InterPro" id="IPR036396">
    <property type="entry name" value="Cyt_P450_sf"/>
</dbReference>